<sequence length="88" mass="9636">MFYLASGCGKRVGEGFESSVTRWNPRKDVWVQGHARSDELGMRLGVYGRADTQTGAWEEARGVGERAAVRAVTGVSIHPRSRSSPEIT</sequence>
<proteinExistence type="predicted"/>
<dbReference type="Proteomes" id="UP000233551">
    <property type="component" value="Unassembled WGS sequence"/>
</dbReference>
<accession>A0A2I0IK05</accession>
<reference evidence="1 2" key="1">
    <citation type="submission" date="2017-11" db="EMBL/GenBank/DDBJ databases">
        <title>De-novo sequencing of pomegranate (Punica granatum L.) genome.</title>
        <authorList>
            <person name="Akparov Z."/>
            <person name="Amiraslanov A."/>
            <person name="Hajiyeva S."/>
            <person name="Abbasov M."/>
            <person name="Kaur K."/>
            <person name="Hamwieh A."/>
            <person name="Solovyev V."/>
            <person name="Salamov A."/>
            <person name="Braich B."/>
            <person name="Kosarev P."/>
            <person name="Mahmoud A."/>
            <person name="Hajiyev E."/>
            <person name="Babayeva S."/>
            <person name="Izzatullayeva V."/>
            <person name="Mammadov A."/>
            <person name="Mammadov A."/>
            <person name="Sharifova S."/>
            <person name="Ojaghi J."/>
            <person name="Eynullazada K."/>
            <person name="Bayramov B."/>
            <person name="Abdulazimova A."/>
            <person name="Shahmuradov I."/>
        </authorList>
    </citation>
    <scope>NUCLEOTIDE SEQUENCE [LARGE SCALE GENOMIC DNA]</scope>
    <source>
        <strain evidence="2">cv. AG2017</strain>
        <tissue evidence="1">Leaf</tissue>
    </source>
</reference>
<evidence type="ECO:0000313" key="2">
    <source>
        <dbReference type="Proteomes" id="UP000233551"/>
    </source>
</evidence>
<protein>
    <submittedName>
        <fullName evidence="1">Uncharacterized protein</fullName>
    </submittedName>
</protein>
<dbReference type="EMBL" id="PGOL01002920">
    <property type="protein sequence ID" value="PKI44334.1"/>
    <property type="molecule type" value="Genomic_DNA"/>
</dbReference>
<keyword evidence="2" id="KW-1185">Reference proteome</keyword>
<evidence type="ECO:0000313" key="1">
    <source>
        <dbReference type="EMBL" id="PKI44334.1"/>
    </source>
</evidence>
<comment type="caution">
    <text evidence="1">The sequence shown here is derived from an EMBL/GenBank/DDBJ whole genome shotgun (WGS) entry which is preliminary data.</text>
</comment>
<gene>
    <name evidence="1" type="ORF">CRG98_035275</name>
</gene>
<name>A0A2I0IK05_PUNGR</name>
<dbReference type="AlphaFoldDB" id="A0A2I0IK05"/>
<organism evidence="1 2">
    <name type="scientific">Punica granatum</name>
    <name type="common">Pomegranate</name>
    <dbReference type="NCBI Taxonomy" id="22663"/>
    <lineage>
        <taxon>Eukaryota</taxon>
        <taxon>Viridiplantae</taxon>
        <taxon>Streptophyta</taxon>
        <taxon>Embryophyta</taxon>
        <taxon>Tracheophyta</taxon>
        <taxon>Spermatophyta</taxon>
        <taxon>Magnoliopsida</taxon>
        <taxon>eudicotyledons</taxon>
        <taxon>Gunneridae</taxon>
        <taxon>Pentapetalae</taxon>
        <taxon>rosids</taxon>
        <taxon>malvids</taxon>
        <taxon>Myrtales</taxon>
        <taxon>Lythraceae</taxon>
        <taxon>Punica</taxon>
    </lineage>
</organism>